<feature type="compositionally biased region" description="Basic and acidic residues" evidence="1">
    <location>
        <begin position="292"/>
        <end position="303"/>
    </location>
</feature>
<feature type="region of interest" description="Disordered" evidence="1">
    <location>
        <begin position="1244"/>
        <end position="1363"/>
    </location>
</feature>
<feature type="compositionally biased region" description="Acidic residues" evidence="1">
    <location>
        <begin position="861"/>
        <end position="873"/>
    </location>
</feature>
<evidence type="ECO:0000256" key="1">
    <source>
        <dbReference type="SAM" id="MobiDB-lite"/>
    </source>
</evidence>
<proteinExistence type="predicted"/>
<comment type="caution">
    <text evidence="2">The sequence shown here is derived from an EMBL/GenBank/DDBJ whole genome shotgun (WGS) entry which is preliminary data.</text>
</comment>
<feature type="region of interest" description="Disordered" evidence="1">
    <location>
        <begin position="844"/>
        <end position="1077"/>
    </location>
</feature>
<feature type="compositionally biased region" description="Basic and acidic residues" evidence="1">
    <location>
        <begin position="265"/>
        <end position="275"/>
    </location>
</feature>
<feature type="compositionally biased region" description="Low complexity" evidence="1">
    <location>
        <begin position="1518"/>
        <end position="1528"/>
    </location>
</feature>
<feature type="region of interest" description="Disordered" evidence="1">
    <location>
        <begin position="1142"/>
        <end position="1161"/>
    </location>
</feature>
<feature type="compositionally biased region" description="Low complexity" evidence="1">
    <location>
        <begin position="1066"/>
        <end position="1077"/>
    </location>
</feature>
<feature type="compositionally biased region" description="Polar residues" evidence="1">
    <location>
        <begin position="908"/>
        <end position="917"/>
    </location>
</feature>
<sequence length="1547" mass="171146">GDGGSVGGWAVGGADVHIGRGSDSSRDDGRHILVIARPPAYKLTFSFNTTYEQARMIQALSSSGATVTGLDAIMLLKNLRKHQEEEHEEEEERKRELKEQKMVLEENRDLSDTRTSLGSDERKEVSESDDEDLTLSKNKTEDDELEEINESIYDLNTGVVSNPLYSSNVNLSVSEGDDVAVKDSTNLTYSNSSGPSGASNSSASSSNVLVANQNSDGKVNPLPKPPRAGPADRRPSTESQTQSEFDEAEEHQSSFSGDKEEELPGEERESKKSIEVVDGPCLDAFGEEISDEEKVLVETRNRVYCENSEEGEGFDQVTSDSDENVDSESKVNAKRTDCEENSESLSLPKRDRSPDETVNKEEEEEEERVQEPFEDNYTHLLSKMKLERGLSLATHTGDVSQDIDSHETYLKNAHSPHLDSPSSDSPTPFEEPENGSDKEESVVGNNDKETKYDEIQEQDDKGKDNPGQKSASDETLSDSDDKFELLYNEMNNNSQEELQTEPPMSEENEKNTKREESQDTPLVSPENIIKENGHVEEENDVDFPSDETTPVKRVNSIIKKKDRGSVNSGSGSVKKVQFNLDVDTIEPPSLDLSTTESPVTDTGEGSPTSTTRKKPDSSSNKKRKEGLLKAVGVHKSKKESTGTTTPGKTDKKLTETTTPGSPSKKKSTDSSTVTSSTKKKTTDFSNSSSPTKKKGIFSSIFSGTSSKKSDSQLPAKDDANSKRKASDTSPTALKRQPTVDLTAPLIINGQVEISGSIGGKVSARRVEVRDGHVLAFLPHASTPSSKISLMALSVTPVLGGVHQHALSLNRATRVMMVIKLTSREEMMRWIHTLSDEVIKVTQEDQRNNLTLYPSPHRESEKEEEEPKQEEEREEGTNSQKEESKKEKEEEVVDNDYSEGAAMEEKSVTKVQEATNITPALDTTVKKDNDLVDSLHSFSSDQNLNGITDKQKEEERDTNKEKTVEREGKRKKESEIQKKIQQFSQGERRKDDAEAKYKQQKMETRTQRKTDEGKKSHPPLRRLSGQGKFSPQPSDAGTDTTDNFLMVNKLPGYPSNRQNYPKKLNESSRIMSSSESSLRTSVECQGGVAAAAAAAHGMQRYGSEIIPQTGSWDQANPSGNRITRDKILTRGSGSQTSLIVSVSQPMNESRASPSPTLSPRLHHLTQPRAIEIIEKTNKMARPTSLSGIKKQRLTPDKERWYEDDSSDNETPATPVKDDAEEVPSVTWSVAATREKFELLCSVSGENKGGRLTTKTPISRKRSSRGTVKKKRSLEGAMSRRSTVRRGGRKSLLPSDDLNSSQELQGDESDLKTEPQSQRESLRLPPVRDLRKNFETDRTDSPFCFHTSSVESTEEPSSPIKSPFRKTSNILQEPYTPESSPEPRILTSRLMNSRPSGISSVAERMTLTQSFSTDSSHPSSSLSSGDVVICWRGPYIAQEAEQSVLANISNAFLAKRRLLSREVAAARIQERLSLETREWKALEKSLRAVEEETSYYNARLMQTQKEADIARQKLAAALTSGFSQQTGSTTPEHHPLDTSHDEGLYSSEA</sequence>
<feature type="compositionally biased region" description="Acidic residues" evidence="1">
    <location>
        <begin position="361"/>
        <end position="374"/>
    </location>
</feature>
<feature type="compositionally biased region" description="Basic and acidic residues" evidence="1">
    <location>
        <begin position="1192"/>
        <end position="1201"/>
    </location>
</feature>
<protein>
    <submittedName>
        <fullName evidence="2">Uncharacterized protein</fullName>
    </submittedName>
</protein>
<gene>
    <name evidence="2" type="ORF">Hamer_G015126</name>
</gene>
<feature type="region of interest" description="Disordered" evidence="1">
    <location>
        <begin position="396"/>
        <end position="736"/>
    </location>
</feature>
<feature type="region of interest" description="Disordered" evidence="1">
    <location>
        <begin position="1177"/>
        <end position="1223"/>
    </location>
</feature>
<feature type="compositionally biased region" description="Basic and acidic residues" evidence="1">
    <location>
        <begin position="348"/>
        <end position="360"/>
    </location>
</feature>
<feature type="compositionally biased region" description="Basic and acidic residues" evidence="1">
    <location>
        <begin position="948"/>
        <end position="977"/>
    </location>
</feature>
<feature type="compositionally biased region" description="Basic and acidic residues" evidence="1">
    <location>
        <begin position="985"/>
        <end position="1014"/>
    </location>
</feature>
<keyword evidence="3" id="KW-1185">Reference proteome</keyword>
<feature type="compositionally biased region" description="Basic residues" evidence="1">
    <location>
        <begin position="1256"/>
        <end position="1270"/>
    </location>
</feature>
<feature type="region of interest" description="Disordered" evidence="1">
    <location>
        <begin position="184"/>
        <end position="376"/>
    </location>
</feature>
<feature type="compositionally biased region" description="Low complexity" evidence="1">
    <location>
        <begin position="418"/>
        <end position="428"/>
    </location>
</feature>
<feature type="region of interest" description="Disordered" evidence="1">
    <location>
        <begin position="1518"/>
        <end position="1547"/>
    </location>
</feature>
<feature type="compositionally biased region" description="Basic and acidic residues" evidence="1">
    <location>
        <begin position="879"/>
        <end position="888"/>
    </location>
</feature>
<feature type="compositionally biased region" description="Polar residues" evidence="1">
    <location>
        <begin position="935"/>
        <end position="947"/>
    </location>
</feature>
<feature type="compositionally biased region" description="Low complexity" evidence="1">
    <location>
        <begin position="565"/>
        <end position="576"/>
    </location>
</feature>
<feature type="compositionally biased region" description="Low complexity" evidence="1">
    <location>
        <begin position="190"/>
        <end position="215"/>
    </location>
</feature>
<organism evidence="2 3">
    <name type="scientific">Homarus americanus</name>
    <name type="common">American lobster</name>
    <dbReference type="NCBI Taxonomy" id="6706"/>
    <lineage>
        <taxon>Eukaryota</taxon>
        <taxon>Metazoa</taxon>
        <taxon>Ecdysozoa</taxon>
        <taxon>Arthropoda</taxon>
        <taxon>Crustacea</taxon>
        <taxon>Multicrustacea</taxon>
        <taxon>Malacostraca</taxon>
        <taxon>Eumalacostraca</taxon>
        <taxon>Eucarida</taxon>
        <taxon>Decapoda</taxon>
        <taxon>Pleocyemata</taxon>
        <taxon>Astacidea</taxon>
        <taxon>Nephropoidea</taxon>
        <taxon>Nephropidae</taxon>
        <taxon>Homarus</taxon>
    </lineage>
</organism>
<evidence type="ECO:0000313" key="2">
    <source>
        <dbReference type="EMBL" id="KAG7174929.1"/>
    </source>
</evidence>
<feature type="compositionally biased region" description="Basic and acidic residues" evidence="1">
    <location>
        <begin position="92"/>
        <end position="112"/>
    </location>
</feature>
<feature type="compositionally biased region" description="Basic and acidic residues" evidence="1">
    <location>
        <begin position="1529"/>
        <end position="1541"/>
    </location>
</feature>
<feature type="compositionally biased region" description="Basic and acidic residues" evidence="1">
    <location>
        <begin position="1318"/>
        <end position="1338"/>
    </location>
</feature>
<feature type="compositionally biased region" description="Basic and acidic residues" evidence="1">
    <location>
        <begin position="435"/>
        <end position="466"/>
    </location>
</feature>
<feature type="non-terminal residue" evidence="2">
    <location>
        <position position="1547"/>
    </location>
</feature>
<accession>A0A8J5TFZ5</accession>
<name>A0A8J5TFZ5_HOMAM</name>
<feature type="compositionally biased region" description="Basic and acidic residues" evidence="1">
    <location>
        <begin position="507"/>
        <end position="517"/>
    </location>
</feature>
<feature type="compositionally biased region" description="Polar residues" evidence="1">
    <location>
        <begin position="1142"/>
        <end position="1156"/>
    </location>
</feature>
<feature type="compositionally biased region" description="Low complexity" evidence="1">
    <location>
        <begin position="696"/>
        <end position="706"/>
    </location>
</feature>
<dbReference type="EMBL" id="JAHLQT010006356">
    <property type="protein sequence ID" value="KAG7174929.1"/>
    <property type="molecule type" value="Genomic_DNA"/>
</dbReference>
<feature type="compositionally biased region" description="Polar residues" evidence="1">
    <location>
        <begin position="1026"/>
        <end position="1042"/>
    </location>
</feature>
<feature type="compositionally biased region" description="Basic and acidic residues" evidence="1">
    <location>
        <begin position="707"/>
        <end position="726"/>
    </location>
</feature>
<feature type="region of interest" description="Disordered" evidence="1">
    <location>
        <begin position="82"/>
        <end position="149"/>
    </location>
</feature>
<feature type="compositionally biased region" description="Low complexity" evidence="1">
    <location>
        <begin position="1345"/>
        <end position="1357"/>
    </location>
</feature>
<reference evidence="2" key="1">
    <citation type="journal article" date="2021" name="Sci. Adv.">
        <title>The American lobster genome reveals insights on longevity, neural, and immune adaptations.</title>
        <authorList>
            <person name="Polinski J.M."/>
            <person name="Zimin A.V."/>
            <person name="Clark K.F."/>
            <person name="Kohn A.B."/>
            <person name="Sadowski N."/>
            <person name="Timp W."/>
            <person name="Ptitsyn A."/>
            <person name="Khanna P."/>
            <person name="Romanova D.Y."/>
            <person name="Williams P."/>
            <person name="Greenwood S.J."/>
            <person name="Moroz L.L."/>
            <person name="Walt D.R."/>
            <person name="Bodnar A.G."/>
        </authorList>
    </citation>
    <scope>NUCLEOTIDE SEQUENCE</scope>
    <source>
        <strain evidence="2">GMGI-L3</strain>
    </source>
</reference>
<feature type="compositionally biased region" description="Polar residues" evidence="1">
    <location>
        <begin position="591"/>
        <end position="610"/>
    </location>
</feature>
<feature type="compositionally biased region" description="Basic and acidic residues" evidence="1">
    <location>
        <begin position="327"/>
        <end position="338"/>
    </location>
</feature>
<evidence type="ECO:0000313" key="3">
    <source>
        <dbReference type="Proteomes" id="UP000747542"/>
    </source>
</evidence>
<dbReference type="Proteomes" id="UP000747542">
    <property type="component" value="Unassembled WGS sequence"/>
</dbReference>